<dbReference type="STRING" id="39966.A0A369J400"/>
<dbReference type="SUPFAM" id="SSF48371">
    <property type="entry name" value="ARM repeat"/>
    <property type="match status" value="1"/>
</dbReference>
<dbReference type="GO" id="GO:0043066">
    <property type="term" value="P:negative regulation of apoptotic process"/>
    <property type="evidence" value="ECO:0007669"/>
    <property type="project" value="TreeGrafter"/>
</dbReference>
<dbReference type="GO" id="GO:0003723">
    <property type="term" value="F:RNA binding"/>
    <property type="evidence" value="ECO:0007669"/>
    <property type="project" value="TreeGrafter"/>
</dbReference>
<dbReference type="PANTHER" id="PTHR12758">
    <property type="entry name" value="APOPTOSIS INHIBITOR 5-RELATED"/>
    <property type="match status" value="1"/>
</dbReference>
<gene>
    <name evidence="4" type="primary">API5</name>
    <name evidence="4" type="ORF">Hypma_002606</name>
</gene>
<dbReference type="InterPro" id="IPR016024">
    <property type="entry name" value="ARM-type_fold"/>
</dbReference>
<feature type="compositionally biased region" description="Basic and acidic residues" evidence="3">
    <location>
        <begin position="425"/>
        <end position="436"/>
    </location>
</feature>
<organism evidence="4 5">
    <name type="scientific">Hypsizygus marmoreus</name>
    <name type="common">White beech mushroom</name>
    <name type="synonym">Agaricus marmoreus</name>
    <dbReference type="NCBI Taxonomy" id="39966"/>
    <lineage>
        <taxon>Eukaryota</taxon>
        <taxon>Fungi</taxon>
        <taxon>Dikarya</taxon>
        <taxon>Basidiomycota</taxon>
        <taxon>Agaricomycotina</taxon>
        <taxon>Agaricomycetes</taxon>
        <taxon>Agaricomycetidae</taxon>
        <taxon>Agaricales</taxon>
        <taxon>Tricholomatineae</taxon>
        <taxon>Lyophyllaceae</taxon>
        <taxon>Hypsizygus</taxon>
    </lineage>
</organism>
<protein>
    <submittedName>
        <fullName evidence="4">Apoptosis inhibitor 5</fullName>
    </submittedName>
</protein>
<evidence type="ECO:0000313" key="5">
    <source>
        <dbReference type="Proteomes" id="UP000076154"/>
    </source>
</evidence>
<evidence type="ECO:0000313" key="4">
    <source>
        <dbReference type="EMBL" id="RDB16769.1"/>
    </source>
</evidence>
<feature type="region of interest" description="Disordered" evidence="3">
    <location>
        <begin position="415"/>
        <end position="620"/>
    </location>
</feature>
<dbReference type="InterPro" id="IPR008383">
    <property type="entry name" value="API5"/>
</dbReference>
<feature type="compositionally biased region" description="Polar residues" evidence="3">
    <location>
        <begin position="415"/>
        <end position="424"/>
    </location>
</feature>
<feature type="compositionally biased region" description="Low complexity" evidence="3">
    <location>
        <begin position="520"/>
        <end position="531"/>
    </location>
</feature>
<name>A0A369J400_HYPMA</name>
<dbReference type="EMBL" id="LUEZ02000122">
    <property type="protein sequence ID" value="RDB16769.1"/>
    <property type="molecule type" value="Genomic_DNA"/>
</dbReference>
<evidence type="ECO:0000256" key="3">
    <source>
        <dbReference type="SAM" id="MobiDB-lite"/>
    </source>
</evidence>
<dbReference type="OrthoDB" id="19224at2759"/>
<sequence>MEQERELRDAIRRAKGNPDKTGAFRRDTLKRLIELTHSSNPSLRILVAQNIRFFFNDFPELEEQAINAVYDLCEDQSANVRIEGYNAVTQVSNADIKWVKRNTDVLVQLLQSHEPDEVIVVKKALTEHLDMDPKVTLGVLCDQIAPPEEPMDEEDQAIRSRLRHLVLSFLTGEAKRAIVERHALPGTAAEEVLISSLLSAIPKLGISDIEIIVKDLLLPLNSYKPHSTTGHLLLQSLLDKIASCLRTGLRSGDVTSLHSALLLLDLAAFVVVEKQAAPPIQLLRFYCNSLSSKITLQKFSKEDQPSMICNFAEALVATSKDVQPKDDGTPLDVLNKQIVDACPLLLESLTLPSTLSARSISACAALLRACIRRKEQGHWTPPHNLISALNTLQEKVTGEQSKEVYNLIRSLVPTPRTSITSQGRKSTDQGVHDKSHAQAQQTSNGRPSSLPERPSASNPPPRRMHIPRPQVQHQAMAEPFSRNPVSRSAAAKHPLAPETSIRPPKRQKGSINEDTEPGPSLLSRLGSSLSSTPTHRATLPPRTSNYTQQFQAPDSPLPPKGEYTIKGAAKMDARTPRVSAPGRSVQPPHPSLLDRLGGGSSRMDDDRSSGGWTKRSRGRS</sequence>
<dbReference type="AlphaFoldDB" id="A0A369J400"/>
<dbReference type="GO" id="GO:0006915">
    <property type="term" value="P:apoptotic process"/>
    <property type="evidence" value="ECO:0007669"/>
    <property type="project" value="UniProtKB-KW"/>
</dbReference>
<feature type="compositionally biased region" description="Polar residues" evidence="3">
    <location>
        <begin position="437"/>
        <end position="447"/>
    </location>
</feature>
<dbReference type="Gene3D" id="1.25.10.10">
    <property type="entry name" value="Leucine-rich Repeat Variant"/>
    <property type="match status" value="1"/>
</dbReference>
<comment type="similarity">
    <text evidence="1">Belongs to the API5 family.</text>
</comment>
<accession>A0A369J400</accession>
<dbReference type="InterPro" id="IPR011989">
    <property type="entry name" value="ARM-like"/>
</dbReference>
<proteinExistence type="inferred from homology"/>
<dbReference type="InParanoid" id="A0A369J400"/>
<dbReference type="PANTHER" id="PTHR12758:SF19">
    <property type="entry name" value="APOPTOSIS INHIBITOR 5"/>
    <property type="match status" value="1"/>
</dbReference>
<keyword evidence="5" id="KW-1185">Reference proteome</keyword>
<reference evidence="4" key="1">
    <citation type="submission" date="2018-04" db="EMBL/GenBank/DDBJ databases">
        <title>Whole genome sequencing of Hypsizygus marmoreus.</title>
        <authorList>
            <person name="Choi I.-G."/>
            <person name="Min B."/>
            <person name="Kim J.-G."/>
            <person name="Kim S."/>
            <person name="Oh Y.-L."/>
            <person name="Kong W.-S."/>
            <person name="Park H."/>
            <person name="Jeong J."/>
            <person name="Song E.-S."/>
        </authorList>
    </citation>
    <scope>NUCLEOTIDE SEQUENCE [LARGE SCALE GENOMIC DNA]</scope>
    <source>
        <strain evidence="4">51987-8</strain>
    </source>
</reference>
<feature type="compositionally biased region" description="Polar residues" evidence="3">
    <location>
        <begin position="541"/>
        <end position="552"/>
    </location>
</feature>
<dbReference type="GO" id="GO:0005634">
    <property type="term" value="C:nucleus"/>
    <property type="evidence" value="ECO:0007669"/>
    <property type="project" value="TreeGrafter"/>
</dbReference>
<feature type="region of interest" description="Disordered" evidence="3">
    <location>
        <begin position="1"/>
        <end position="21"/>
    </location>
</feature>
<dbReference type="Pfam" id="PF05918">
    <property type="entry name" value="API5"/>
    <property type="match status" value="1"/>
</dbReference>
<evidence type="ECO:0000256" key="1">
    <source>
        <dbReference type="ARBA" id="ARBA00009515"/>
    </source>
</evidence>
<comment type="caution">
    <text evidence="4">The sequence shown here is derived from an EMBL/GenBank/DDBJ whole genome shotgun (WGS) entry which is preliminary data.</text>
</comment>
<dbReference type="Proteomes" id="UP000076154">
    <property type="component" value="Unassembled WGS sequence"/>
</dbReference>
<keyword evidence="2" id="KW-0053">Apoptosis</keyword>
<evidence type="ECO:0000256" key="2">
    <source>
        <dbReference type="ARBA" id="ARBA00022703"/>
    </source>
</evidence>